<organism evidence="2 3">
    <name type="scientific">Winogradskyella immobilis</name>
    <dbReference type="NCBI Taxonomy" id="2816852"/>
    <lineage>
        <taxon>Bacteria</taxon>
        <taxon>Pseudomonadati</taxon>
        <taxon>Bacteroidota</taxon>
        <taxon>Flavobacteriia</taxon>
        <taxon>Flavobacteriales</taxon>
        <taxon>Flavobacteriaceae</taxon>
        <taxon>Winogradskyella</taxon>
    </lineage>
</organism>
<dbReference type="Pfam" id="PF00383">
    <property type="entry name" value="dCMP_cyt_deam_1"/>
    <property type="match status" value="1"/>
</dbReference>
<dbReference type="PANTHER" id="PTHR11079:SF161">
    <property type="entry name" value="CMP_DCMP-TYPE DEAMINASE DOMAIN-CONTAINING PROTEIN"/>
    <property type="match status" value="1"/>
</dbReference>
<keyword evidence="3" id="KW-1185">Reference proteome</keyword>
<reference evidence="2" key="2">
    <citation type="submission" date="2021-10" db="EMBL/GenBank/DDBJ databases">
        <title>Genome of Winogradskyella sp. E313.</title>
        <authorList>
            <person name="Zhou Y."/>
        </authorList>
    </citation>
    <scope>NUCLEOTIDE SEQUENCE</scope>
    <source>
        <strain evidence="2">E313</strain>
    </source>
</reference>
<dbReference type="PROSITE" id="PS51747">
    <property type="entry name" value="CYT_DCMP_DEAMINASES_2"/>
    <property type="match status" value="1"/>
</dbReference>
<sequence>MPISNIEYIDIALSIAYDCINDDGRYPFGTIVVKDNKIVGIGKEATRVKNDPTAHSEIEAIRDACKNLNTSNLKGCIVYTSCEPCSMCLSALFWSNIDAVYYACSREDVFKLGFPDRFELIEKRKNLDKTVNLKTIKMIQLKSIEGVEVFKQWKLAKKVSV</sequence>
<evidence type="ECO:0000313" key="3">
    <source>
        <dbReference type="Proteomes" id="UP000778797"/>
    </source>
</evidence>
<evidence type="ECO:0000259" key="1">
    <source>
        <dbReference type="PROSITE" id="PS51747"/>
    </source>
</evidence>
<dbReference type="EMBL" id="JAFMPT010000022">
    <property type="protein sequence ID" value="MCC1485415.1"/>
    <property type="molecule type" value="Genomic_DNA"/>
</dbReference>
<evidence type="ECO:0000313" key="2">
    <source>
        <dbReference type="EMBL" id="MCC1485415.1"/>
    </source>
</evidence>
<dbReference type="InterPro" id="IPR016193">
    <property type="entry name" value="Cytidine_deaminase-like"/>
</dbReference>
<dbReference type="SUPFAM" id="SSF53927">
    <property type="entry name" value="Cytidine deaminase-like"/>
    <property type="match status" value="1"/>
</dbReference>
<gene>
    <name evidence="2" type="ORF">J1C55_12490</name>
</gene>
<dbReference type="Proteomes" id="UP000778797">
    <property type="component" value="Unassembled WGS sequence"/>
</dbReference>
<reference evidence="2" key="1">
    <citation type="submission" date="2021-03" db="EMBL/GenBank/DDBJ databases">
        <authorList>
            <person name="Ping X."/>
        </authorList>
    </citation>
    <scope>NUCLEOTIDE SEQUENCE</scope>
    <source>
        <strain evidence="2">E313</strain>
    </source>
</reference>
<protein>
    <submittedName>
        <fullName evidence="2">Nucleoside deaminase</fullName>
    </submittedName>
</protein>
<name>A0ABS8EQM6_9FLAO</name>
<dbReference type="CDD" id="cd01285">
    <property type="entry name" value="nucleoside_deaminase"/>
    <property type="match status" value="1"/>
</dbReference>
<accession>A0ABS8EQM6</accession>
<dbReference type="PANTHER" id="PTHR11079">
    <property type="entry name" value="CYTOSINE DEAMINASE FAMILY MEMBER"/>
    <property type="match status" value="1"/>
</dbReference>
<proteinExistence type="predicted"/>
<dbReference type="Gene3D" id="3.40.140.10">
    <property type="entry name" value="Cytidine Deaminase, domain 2"/>
    <property type="match status" value="1"/>
</dbReference>
<feature type="domain" description="CMP/dCMP-type deaminase" evidence="1">
    <location>
        <begin position="3"/>
        <end position="117"/>
    </location>
</feature>
<comment type="caution">
    <text evidence="2">The sequence shown here is derived from an EMBL/GenBank/DDBJ whole genome shotgun (WGS) entry which is preliminary data.</text>
</comment>
<dbReference type="RefSeq" id="WP_227477907.1">
    <property type="nucleotide sequence ID" value="NZ_JAFMPT010000022.1"/>
</dbReference>
<dbReference type="InterPro" id="IPR002125">
    <property type="entry name" value="CMP_dCMP_dom"/>
</dbReference>